<comment type="subcellular location">
    <subcellularLocation>
        <location evidence="1">Membrane</location>
        <topology evidence="1">Multi-pass membrane protein</topology>
    </subcellularLocation>
</comment>
<evidence type="ECO:0000256" key="4">
    <source>
        <dbReference type="ARBA" id="ARBA00023136"/>
    </source>
</evidence>
<reference evidence="7" key="1">
    <citation type="submission" date="2021-12" db="EMBL/GenBank/DDBJ databases">
        <title>Description of Gramella crocea sp. nov., a new bacterium isolated from activated sludge.</title>
        <authorList>
            <person name="Zhang X."/>
        </authorList>
    </citation>
    <scope>NUCLEOTIDE SEQUENCE</scope>
    <source>
        <strain evidence="7">YB25</strain>
    </source>
</reference>
<dbReference type="InterPro" id="IPR001387">
    <property type="entry name" value="Cro/C1-type_HTH"/>
</dbReference>
<dbReference type="InterPro" id="IPR010982">
    <property type="entry name" value="Lambda_DNA-bd_dom_sf"/>
</dbReference>
<keyword evidence="4 5" id="KW-0472">Membrane</keyword>
<evidence type="ECO:0000313" key="8">
    <source>
        <dbReference type="Proteomes" id="UP001139344"/>
    </source>
</evidence>
<protein>
    <submittedName>
        <fullName evidence="7">Helix-turn-helix domain-containing protein</fullName>
    </submittedName>
</protein>
<dbReference type="SMART" id="SM00530">
    <property type="entry name" value="HTH_XRE"/>
    <property type="match status" value="1"/>
</dbReference>
<evidence type="ECO:0000256" key="1">
    <source>
        <dbReference type="ARBA" id="ARBA00004141"/>
    </source>
</evidence>
<feature type="transmembrane region" description="Helical" evidence="5">
    <location>
        <begin position="108"/>
        <end position="134"/>
    </location>
</feature>
<dbReference type="CDD" id="cd00093">
    <property type="entry name" value="HTH_XRE"/>
    <property type="match status" value="1"/>
</dbReference>
<feature type="domain" description="HTH cro/C1-type" evidence="6">
    <location>
        <begin position="4"/>
        <end position="57"/>
    </location>
</feature>
<organism evidence="7 8">
    <name type="scientific">Christiangramia crocea</name>
    <dbReference type="NCBI Taxonomy" id="2904124"/>
    <lineage>
        <taxon>Bacteria</taxon>
        <taxon>Pseudomonadati</taxon>
        <taxon>Bacteroidota</taxon>
        <taxon>Flavobacteriia</taxon>
        <taxon>Flavobacteriales</taxon>
        <taxon>Flavobacteriaceae</taxon>
        <taxon>Christiangramia</taxon>
    </lineage>
</organism>
<dbReference type="Gene3D" id="1.10.260.40">
    <property type="entry name" value="lambda repressor-like DNA-binding domains"/>
    <property type="match status" value="1"/>
</dbReference>
<keyword evidence="2 5" id="KW-0812">Transmembrane</keyword>
<feature type="transmembrane region" description="Helical" evidence="5">
    <location>
        <begin position="74"/>
        <end position="96"/>
    </location>
</feature>
<name>A0A9X1UUM5_9FLAO</name>
<gene>
    <name evidence="7" type="ORF">LU635_02950</name>
</gene>
<dbReference type="SUPFAM" id="SSF47413">
    <property type="entry name" value="lambda repressor-like DNA-binding domains"/>
    <property type="match status" value="1"/>
</dbReference>
<evidence type="ECO:0000256" key="3">
    <source>
        <dbReference type="ARBA" id="ARBA00022989"/>
    </source>
</evidence>
<evidence type="ECO:0000259" key="6">
    <source>
        <dbReference type="PROSITE" id="PS50943"/>
    </source>
</evidence>
<dbReference type="PROSITE" id="PS50943">
    <property type="entry name" value="HTH_CROC1"/>
    <property type="match status" value="1"/>
</dbReference>
<keyword evidence="3 5" id="KW-1133">Transmembrane helix</keyword>
<dbReference type="EMBL" id="JAJSON010000009">
    <property type="protein sequence ID" value="MCG9970583.1"/>
    <property type="molecule type" value="Genomic_DNA"/>
</dbReference>
<dbReference type="InterPro" id="IPR019109">
    <property type="entry name" value="MamF_MmsF"/>
</dbReference>
<dbReference type="Pfam" id="PF09685">
    <property type="entry name" value="MamF_MmsF"/>
    <property type="match status" value="1"/>
</dbReference>
<evidence type="ECO:0000256" key="5">
    <source>
        <dbReference type="SAM" id="Phobius"/>
    </source>
</evidence>
<dbReference type="RefSeq" id="WP_240096019.1">
    <property type="nucleotide sequence ID" value="NZ_JAJSON010000009.1"/>
</dbReference>
<evidence type="ECO:0000256" key="2">
    <source>
        <dbReference type="ARBA" id="ARBA00022692"/>
    </source>
</evidence>
<sequence length="178" mass="20584">MSKLLEHREKLNLTQKELSEKSGISIRTIQRIESGTEPKGHTLKVLLNTFNVTKEEFLGINEPKPVHNKQIIKLINFSCLLFVIPFANILLPFFIIKKKKQKNSITKQIISVQIIWTLLSIILIGISPFLVRWFGTSRQLTLTLIVLSSLINLFIIFRNAIEIERKGELYIKLKYSLI</sequence>
<keyword evidence="8" id="KW-1185">Reference proteome</keyword>
<dbReference type="GO" id="GO:0003677">
    <property type="term" value="F:DNA binding"/>
    <property type="evidence" value="ECO:0007669"/>
    <property type="project" value="InterPro"/>
</dbReference>
<feature type="transmembrane region" description="Helical" evidence="5">
    <location>
        <begin position="140"/>
        <end position="157"/>
    </location>
</feature>
<dbReference type="Pfam" id="PF01381">
    <property type="entry name" value="HTH_3"/>
    <property type="match status" value="1"/>
</dbReference>
<dbReference type="Proteomes" id="UP001139344">
    <property type="component" value="Unassembled WGS sequence"/>
</dbReference>
<proteinExistence type="predicted"/>
<comment type="caution">
    <text evidence="7">The sequence shown here is derived from an EMBL/GenBank/DDBJ whole genome shotgun (WGS) entry which is preliminary data.</text>
</comment>
<accession>A0A9X1UUM5</accession>
<evidence type="ECO:0000313" key="7">
    <source>
        <dbReference type="EMBL" id="MCG9970583.1"/>
    </source>
</evidence>
<dbReference type="AlphaFoldDB" id="A0A9X1UUM5"/>